<gene>
    <name evidence="1" type="ORF">J8C05_13035</name>
</gene>
<proteinExistence type="predicted"/>
<dbReference type="Proteomes" id="UP000677668">
    <property type="component" value="Chromosome 2"/>
</dbReference>
<evidence type="ECO:0000313" key="1">
    <source>
        <dbReference type="EMBL" id="QUV95739.1"/>
    </source>
</evidence>
<dbReference type="SUPFAM" id="SSF53098">
    <property type="entry name" value="Ribonuclease H-like"/>
    <property type="match status" value="1"/>
</dbReference>
<evidence type="ECO:0000313" key="2">
    <source>
        <dbReference type="Proteomes" id="UP000677668"/>
    </source>
</evidence>
<organism evidence="1 2">
    <name type="scientific">Chloracidobacterium sp. N</name>
    <dbReference type="NCBI Taxonomy" id="2821540"/>
    <lineage>
        <taxon>Bacteria</taxon>
        <taxon>Pseudomonadati</taxon>
        <taxon>Acidobacteriota</taxon>
        <taxon>Terriglobia</taxon>
        <taxon>Terriglobales</taxon>
        <taxon>Acidobacteriaceae</taxon>
        <taxon>Chloracidobacterium</taxon>
        <taxon>Chloracidobacterium aggregatum</taxon>
    </lineage>
</organism>
<protein>
    <recommendedName>
        <fullName evidence="3">NurA domain-containing protein</fullName>
    </recommendedName>
</protein>
<reference evidence="1 2" key="1">
    <citation type="submission" date="2021-03" db="EMBL/GenBank/DDBJ databases">
        <title>Genomic and phenotypic characterization of Chloracidobacterium isolates provides evidence for multiple species.</title>
        <authorList>
            <person name="Saini M.K."/>
            <person name="Costas A.M.G."/>
            <person name="Tank M."/>
            <person name="Bryant D.A."/>
        </authorList>
    </citation>
    <scope>NUCLEOTIDE SEQUENCE [LARGE SCALE GENOMIC DNA]</scope>
    <source>
        <strain evidence="1 2">N</strain>
    </source>
</reference>
<dbReference type="EMBL" id="CP072643">
    <property type="protein sequence ID" value="QUV95739.1"/>
    <property type="molecule type" value="Genomic_DNA"/>
</dbReference>
<accession>A0ABX8B435</accession>
<sequence>MRALQHLRHMLKEIAQDVETLPAVGGAVEDLERPDFEEREDQALNEEEKVFETIFERDPSGPPRLYRPVPPLKRTEHHLFRYFLDGSFRSYFLGTVLENERESPVHYAQIGACVLRREDDGSVRREALQIRNILLAGKDRLSQEVWTKLETLAQQAEIDLVDLTERDIVSGVLTDFDLRNKAAGKVRFAMHKLEAEIIKEILPQLSQEQWLVVDGSLLFEPTLAQLGSGNQIKPVVGVAKNFRKDPQFVFGRGPRAERRSIYKLLSELQAEHRTAAFSARGGKVVFWYVRLREQTYLDYPLMGVVKVELANPSQQPVPSDLIDKISRALVAERNVTPHGQDRRWHAHLYPIFLSERAVKESLFSREAVQQFLKWR</sequence>
<name>A0ABX8B435_9BACT</name>
<evidence type="ECO:0008006" key="3">
    <source>
        <dbReference type="Google" id="ProtNLM"/>
    </source>
</evidence>
<dbReference type="RefSeq" id="WP_211423945.1">
    <property type="nucleotide sequence ID" value="NZ_CP072643.1"/>
</dbReference>
<dbReference type="InterPro" id="IPR012337">
    <property type="entry name" value="RNaseH-like_sf"/>
</dbReference>
<keyword evidence="2" id="KW-1185">Reference proteome</keyword>